<accession>A0A024QHB9</accession>
<comment type="caution">
    <text evidence="2">The sequence shown here is derived from an EMBL/GenBank/DDBJ whole genome shotgun (WGS) entry which is preliminary data.</text>
</comment>
<dbReference type="eggNOG" id="ENOG503317S">
    <property type="taxonomic scope" value="Bacteria"/>
</dbReference>
<dbReference type="AlphaFoldDB" id="A0A024QHB9"/>
<reference evidence="2 3" key="1">
    <citation type="submission" date="2014-03" db="EMBL/GenBank/DDBJ databases">
        <authorList>
            <person name="Urmite Genomes U."/>
        </authorList>
    </citation>
    <scope>NUCLEOTIDE SEQUENCE [LARGE SCALE GENOMIC DNA]</scope>
    <source>
        <strain evidence="2 3">Vm-5</strain>
    </source>
</reference>
<keyword evidence="3" id="KW-1185">Reference proteome</keyword>
<proteinExistence type="predicted"/>
<evidence type="ECO:0000256" key="1">
    <source>
        <dbReference type="SAM" id="SignalP"/>
    </source>
</evidence>
<gene>
    <name evidence="2" type="ORF">BN990_03712</name>
</gene>
<dbReference type="RefSeq" id="WP_021290390.1">
    <property type="nucleotide sequence ID" value="NZ_BNER01000009.1"/>
</dbReference>
<evidence type="ECO:0000313" key="2">
    <source>
        <dbReference type="EMBL" id="CDQ41346.1"/>
    </source>
</evidence>
<reference evidence="3" key="2">
    <citation type="submission" date="2014-05" db="EMBL/GenBank/DDBJ databases">
        <title>Draft genome sequence of Virgibacillus massiliensis Vm-5.</title>
        <authorList>
            <person name="Khelaifia S."/>
            <person name="Croce O."/>
            <person name="Lagier J.C."/>
            <person name="Raoult D."/>
        </authorList>
    </citation>
    <scope>NUCLEOTIDE SEQUENCE [LARGE SCALE GENOMIC DNA]</scope>
    <source>
        <strain evidence="3">Vm-5</strain>
    </source>
</reference>
<dbReference type="EMBL" id="CCDP010000002">
    <property type="protein sequence ID" value="CDQ41346.1"/>
    <property type="molecule type" value="Genomic_DNA"/>
</dbReference>
<feature type="chain" id="PRO_5001533007" evidence="1">
    <location>
        <begin position="25"/>
        <end position="232"/>
    </location>
</feature>
<dbReference type="OrthoDB" id="4978880at2"/>
<feature type="signal peptide" evidence="1">
    <location>
        <begin position="1"/>
        <end position="24"/>
    </location>
</feature>
<sequence length="232" mass="25468" precursor="true">MKKVYSILTIMAILLSFSVNQAFASTKTENELNQEKMLAELDNFEEIQDKNSLDELKSKFDEFSTTLEIDNNLFKYDNAKAYNVKESNIKALTIPVTDGENYNEISNISVYFDSNGEVLHYTELYVSKSDKGTFEIELLLNGKVQAQKITDEKFTTAKEYQEKHGGEIQPMGVNWDNFLECMGITGIAAGFISSVCGFACALTAGTACIVCAAGVLGFNSGAIGGCLAGSWE</sequence>
<organism evidence="2 3">
    <name type="scientific">Virgibacillus massiliensis</name>
    <dbReference type="NCBI Taxonomy" id="1462526"/>
    <lineage>
        <taxon>Bacteria</taxon>
        <taxon>Bacillati</taxon>
        <taxon>Bacillota</taxon>
        <taxon>Bacilli</taxon>
        <taxon>Bacillales</taxon>
        <taxon>Bacillaceae</taxon>
        <taxon>Virgibacillus</taxon>
    </lineage>
</organism>
<name>A0A024QHB9_9BACI</name>
<evidence type="ECO:0000313" key="3">
    <source>
        <dbReference type="Proteomes" id="UP000028875"/>
    </source>
</evidence>
<protein>
    <submittedName>
        <fullName evidence="2">Uncharacterized protein</fullName>
    </submittedName>
</protein>
<keyword evidence="1" id="KW-0732">Signal</keyword>
<dbReference type="Proteomes" id="UP000028875">
    <property type="component" value="Unassembled WGS sequence"/>
</dbReference>